<evidence type="ECO:0000256" key="7">
    <source>
        <dbReference type="ARBA" id="ARBA00022915"/>
    </source>
</evidence>
<evidence type="ECO:0000256" key="13">
    <source>
        <dbReference type="PIRNR" id="PIRNR001365"/>
    </source>
</evidence>
<comment type="function">
    <text evidence="1 12">Catalyzes the condensation of (S)-aspartate-beta-semialdehyde [(S)-ASA] and pyruvate to 4-hydroxy-tetrahydrodipicolinate (HTPA).</text>
</comment>
<dbReference type="Proteomes" id="UP001628220">
    <property type="component" value="Unassembled WGS sequence"/>
</dbReference>
<gene>
    <name evidence="12 14" type="primary">dapA</name>
    <name evidence="14" type="ORF">Tsumi_13450</name>
</gene>
<evidence type="ECO:0000256" key="5">
    <source>
        <dbReference type="ARBA" id="ARBA00022490"/>
    </source>
</evidence>
<comment type="pathway">
    <text evidence="2 12">Amino-acid biosynthesis; L-lysine biosynthesis via DAP pathway; (S)-tetrahydrodipicolinate from L-aspartate: step 3/4.</text>
</comment>
<dbReference type="InterPro" id="IPR013785">
    <property type="entry name" value="Aldolase_TIM"/>
</dbReference>
<dbReference type="Pfam" id="PF00701">
    <property type="entry name" value="DHDPS"/>
    <property type="match status" value="1"/>
</dbReference>
<dbReference type="Gene3D" id="3.20.20.70">
    <property type="entry name" value="Aldolase class I"/>
    <property type="match status" value="1"/>
</dbReference>
<evidence type="ECO:0000256" key="12">
    <source>
        <dbReference type="HAMAP-Rule" id="MF_00418"/>
    </source>
</evidence>
<evidence type="ECO:0000256" key="10">
    <source>
        <dbReference type="ARBA" id="ARBA00023270"/>
    </source>
</evidence>
<comment type="caution">
    <text evidence="12">Was originally thought to be a dihydrodipicolinate synthase (DHDPS), catalyzing the condensation of (S)-aspartate-beta-semialdehyde [(S)-ASA] and pyruvate to dihydrodipicolinate (DHDP). However, it was shown in E.coli that the product of the enzymatic reaction is not dihydrodipicolinate but in fact (4S)-4-hydroxy-2,3,4,5-tetrahydro-(2S)-dipicolinic acid (HTPA), and that the consecutive dehydration reaction leading to DHDP is not spontaneous but catalyzed by DapB.</text>
</comment>
<evidence type="ECO:0000256" key="8">
    <source>
        <dbReference type="ARBA" id="ARBA00023154"/>
    </source>
</evidence>
<keyword evidence="10 12" id="KW-0704">Schiff base</keyword>
<evidence type="ECO:0000313" key="15">
    <source>
        <dbReference type="Proteomes" id="UP001628220"/>
    </source>
</evidence>
<comment type="similarity">
    <text evidence="3 12 13">Belongs to the DapA family.</text>
</comment>
<feature type="site" description="Part of a proton relay during catalysis" evidence="12">
    <location>
        <position position="151"/>
    </location>
</feature>
<keyword evidence="8 12" id="KW-0457">Lysine biosynthesis</keyword>
<name>A0ABQ0E3G4_9PORP</name>
<dbReference type="PIRSF" id="PIRSF001365">
    <property type="entry name" value="DHDPS"/>
    <property type="match status" value="1"/>
</dbReference>
<keyword evidence="7 12" id="KW-0220">Diaminopimelate biosynthesis</keyword>
<dbReference type="PANTHER" id="PTHR12128">
    <property type="entry name" value="DIHYDRODIPICOLINATE SYNTHASE"/>
    <property type="match status" value="1"/>
</dbReference>
<protein>
    <recommendedName>
        <fullName evidence="4 12">4-hydroxy-tetrahydrodipicolinate synthase</fullName>
        <shortName evidence="12">HTPA synthase</shortName>
        <ecNumber evidence="4 12">4.3.3.7</ecNumber>
    </recommendedName>
</protein>
<evidence type="ECO:0000256" key="11">
    <source>
        <dbReference type="ARBA" id="ARBA00047836"/>
    </source>
</evidence>
<keyword evidence="5 12" id="KW-0963">Cytoplasm</keyword>
<dbReference type="HAMAP" id="MF_00418">
    <property type="entry name" value="DapA"/>
    <property type="match status" value="1"/>
</dbReference>
<evidence type="ECO:0000256" key="2">
    <source>
        <dbReference type="ARBA" id="ARBA00005120"/>
    </source>
</evidence>
<proteinExistence type="inferred from homology"/>
<dbReference type="InterPro" id="IPR005263">
    <property type="entry name" value="DapA"/>
</dbReference>
<organism evidence="14 15">
    <name type="scientific">Porphyromonas miyakawae</name>
    <dbReference type="NCBI Taxonomy" id="3137470"/>
    <lineage>
        <taxon>Bacteria</taxon>
        <taxon>Pseudomonadati</taxon>
        <taxon>Bacteroidota</taxon>
        <taxon>Bacteroidia</taxon>
        <taxon>Bacteroidales</taxon>
        <taxon>Porphyromonadaceae</taxon>
        <taxon>Porphyromonas</taxon>
    </lineage>
</organism>
<keyword evidence="9 12" id="KW-0456">Lyase</keyword>
<dbReference type="NCBIfam" id="TIGR00674">
    <property type="entry name" value="dapA"/>
    <property type="match status" value="1"/>
</dbReference>
<accession>A0ABQ0E3G4</accession>
<feature type="binding site" evidence="12">
    <location>
        <position position="89"/>
    </location>
    <ligand>
        <name>pyruvate</name>
        <dbReference type="ChEBI" id="CHEBI:15361"/>
    </ligand>
</feature>
<dbReference type="InterPro" id="IPR002220">
    <property type="entry name" value="DapA-like"/>
</dbReference>
<reference evidence="14 15" key="1">
    <citation type="journal article" date="2025" name="Int. J. Syst. Evol. Microbiol.">
        <title>Desulfovibrio falkowii sp. nov., Porphyromonas miyakawae sp. nov., Mediterraneibacter flintii sp. nov. and Owariibacterium komagatae gen. nov., sp. nov., isolated from human faeces.</title>
        <authorList>
            <person name="Hamaguchi T."/>
            <person name="Ohara M."/>
            <person name="Hisatomi A."/>
            <person name="Sekiguchi K."/>
            <person name="Takeda J.I."/>
            <person name="Ueyama J."/>
            <person name="Ito M."/>
            <person name="Nishiwaki H."/>
            <person name="Ogi T."/>
            <person name="Hirayama M."/>
            <person name="Ohkuma M."/>
            <person name="Sakamoto M."/>
            <person name="Ohno K."/>
        </authorList>
    </citation>
    <scope>NUCLEOTIDE SEQUENCE [LARGE SCALE GENOMIC DNA]</scope>
    <source>
        <strain evidence="14 15">13CB11C</strain>
    </source>
</reference>
<comment type="subcellular location">
    <subcellularLocation>
        <location evidence="12">Cytoplasm</location>
    </subcellularLocation>
</comment>
<feature type="active site" description="Proton donor/acceptor" evidence="12">
    <location>
        <position position="177"/>
    </location>
</feature>
<dbReference type="SMART" id="SM01130">
    <property type="entry name" value="DHDPS"/>
    <property type="match status" value="1"/>
</dbReference>
<feature type="binding site" evidence="12">
    <location>
        <position position="251"/>
    </location>
    <ligand>
        <name>pyruvate</name>
        <dbReference type="ChEBI" id="CHEBI:15361"/>
    </ligand>
</feature>
<feature type="site" description="Part of a proton relay during catalysis" evidence="12">
    <location>
        <position position="88"/>
    </location>
</feature>
<evidence type="ECO:0000256" key="4">
    <source>
        <dbReference type="ARBA" id="ARBA00012086"/>
    </source>
</evidence>
<sequence>MGCIGLLLSLKGGYAGKAIFLAIFAGKNHEYFDAMKQATHSTPQKPFSGLSVALVTPFDDHNKIDFCSLELLLKRICGHVENIVLFGTSGESPTIHMEERHELLRFAKEKVKGQAKLILGLGSNDTTQLVQRLEQMDPDIVDGILSVVPYYNKPNATGIYRHFATVAQASPLPIIIYNIPSRTGVNLSIDTLLRLRDTYPKQIVGIKEASGATIPERVTAIKQQIDKDFTILSGDDQLNLQAMRAGADGAISVVANAFPELTQATLHINAPERAQKVDNALEALYKLLFCEGNPTGIKALLHALGILTHNTLRLPLVEASESLYHRLQEEATRLSALIP</sequence>
<comment type="caution">
    <text evidence="14">The sequence shown here is derived from an EMBL/GenBank/DDBJ whole genome shotgun (WGS) entry which is preliminary data.</text>
</comment>
<dbReference type="EMBL" id="BAAFSF010000004">
    <property type="protein sequence ID" value="GAB1252239.1"/>
    <property type="molecule type" value="Genomic_DNA"/>
</dbReference>
<dbReference type="EC" id="4.3.3.7" evidence="4 12"/>
<evidence type="ECO:0000256" key="1">
    <source>
        <dbReference type="ARBA" id="ARBA00003294"/>
    </source>
</evidence>
<dbReference type="PRINTS" id="PR00146">
    <property type="entry name" value="DHPICSNTHASE"/>
</dbReference>
<dbReference type="SUPFAM" id="SSF51569">
    <property type="entry name" value="Aldolase"/>
    <property type="match status" value="1"/>
</dbReference>
<dbReference type="PANTHER" id="PTHR12128:SF66">
    <property type="entry name" value="4-HYDROXY-2-OXOGLUTARATE ALDOLASE, MITOCHONDRIAL"/>
    <property type="match status" value="1"/>
</dbReference>
<keyword evidence="15" id="KW-1185">Reference proteome</keyword>
<evidence type="ECO:0000256" key="3">
    <source>
        <dbReference type="ARBA" id="ARBA00007592"/>
    </source>
</evidence>
<evidence type="ECO:0000256" key="9">
    <source>
        <dbReference type="ARBA" id="ARBA00023239"/>
    </source>
</evidence>
<comment type="catalytic activity">
    <reaction evidence="11 12">
        <text>L-aspartate 4-semialdehyde + pyruvate = (2S,4S)-4-hydroxy-2,3,4,5-tetrahydrodipicolinate + H2O + H(+)</text>
        <dbReference type="Rhea" id="RHEA:34171"/>
        <dbReference type="ChEBI" id="CHEBI:15361"/>
        <dbReference type="ChEBI" id="CHEBI:15377"/>
        <dbReference type="ChEBI" id="CHEBI:15378"/>
        <dbReference type="ChEBI" id="CHEBI:67139"/>
        <dbReference type="ChEBI" id="CHEBI:537519"/>
        <dbReference type="EC" id="4.3.3.7"/>
    </reaction>
</comment>
<feature type="active site" description="Schiff-base intermediate with substrate" evidence="12">
    <location>
        <position position="207"/>
    </location>
</feature>
<evidence type="ECO:0000313" key="14">
    <source>
        <dbReference type="EMBL" id="GAB1252239.1"/>
    </source>
</evidence>
<dbReference type="CDD" id="cd00950">
    <property type="entry name" value="DHDPS"/>
    <property type="match status" value="1"/>
</dbReference>
<comment type="subunit">
    <text evidence="12">Homotetramer; dimer of dimers.</text>
</comment>
<keyword evidence="6 12" id="KW-0028">Amino-acid biosynthesis</keyword>
<evidence type="ECO:0000256" key="6">
    <source>
        <dbReference type="ARBA" id="ARBA00022605"/>
    </source>
</evidence>